<evidence type="ECO:0000313" key="2">
    <source>
        <dbReference type="Proteomes" id="UP000199601"/>
    </source>
</evidence>
<organism evidence="1 2">
    <name type="scientific">Mycobacterium europaeum</name>
    <dbReference type="NCBI Taxonomy" id="761804"/>
    <lineage>
        <taxon>Bacteria</taxon>
        <taxon>Bacillati</taxon>
        <taxon>Actinomycetota</taxon>
        <taxon>Actinomycetes</taxon>
        <taxon>Mycobacteriales</taxon>
        <taxon>Mycobacteriaceae</taxon>
        <taxon>Mycobacterium</taxon>
        <taxon>Mycobacterium simiae complex</taxon>
    </lineage>
</organism>
<name>A0A0U1DPN9_9MYCO</name>
<evidence type="ECO:0000313" key="1">
    <source>
        <dbReference type="EMBL" id="CQD20516.1"/>
    </source>
</evidence>
<accession>A0A0U1DPN9</accession>
<proteinExistence type="predicted"/>
<keyword evidence="2" id="KW-1185">Reference proteome</keyword>
<dbReference type="EMBL" id="CTEC01000002">
    <property type="protein sequence ID" value="CQD20516.1"/>
    <property type="molecule type" value="Genomic_DNA"/>
</dbReference>
<dbReference type="AlphaFoldDB" id="A0A0U1DPN9"/>
<sequence length="86" mass="9301">MVSLNPYRLIFSDTIYLVGTHSRDAVLFVLSPSSSTEEARHLMCEVCSSAEPMNAADLRQLVGKCASGFGSSEQSAPLIPHENSWG</sequence>
<protein>
    <submittedName>
        <fullName evidence="1">Uncharacterized protein</fullName>
    </submittedName>
</protein>
<reference evidence="2" key="1">
    <citation type="submission" date="2015-03" db="EMBL/GenBank/DDBJ databases">
        <authorList>
            <person name="Urmite Genomes"/>
        </authorList>
    </citation>
    <scope>NUCLEOTIDE SEQUENCE [LARGE SCALE GENOMIC DNA]</scope>
    <source>
        <strain evidence="2">CSUR P1344</strain>
    </source>
</reference>
<gene>
    <name evidence="1" type="ORF">BN000_04936</name>
</gene>
<dbReference type="Proteomes" id="UP000199601">
    <property type="component" value="Unassembled WGS sequence"/>
</dbReference>